<reference evidence="5" key="1">
    <citation type="submission" date="2020-03" db="EMBL/GenBank/DDBJ databases">
        <authorList>
            <person name="Chebbi M.A."/>
            <person name="Drezen J.M."/>
        </authorList>
    </citation>
    <scope>NUCLEOTIDE SEQUENCE</scope>
    <source>
        <tissue evidence="5">Whole body</tissue>
    </source>
</reference>
<dbReference type="InterPro" id="IPR003165">
    <property type="entry name" value="Piwi"/>
</dbReference>
<proteinExistence type="inferred from homology"/>
<dbReference type="EMBL" id="JAAOIC020000002">
    <property type="protein sequence ID" value="KAG8042278.1"/>
    <property type="molecule type" value="Genomic_DNA"/>
</dbReference>
<dbReference type="OrthoDB" id="445936at2759"/>
<comment type="similarity">
    <text evidence="1">Belongs to the argonaute family.</text>
</comment>
<accession>A0A8J5RA46</accession>
<dbReference type="SMART" id="SM00949">
    <property type="entry name" value="PAZ"/>
    <property type="match status" value="1"/>
</dbReference>
<dbReference type="AlphaFoldDB" id="A0A8J5RA46"/>
<dbReference type="PANTHER" id="PTHR22891">
    <property type="entry name" value="EUKARYOTIC TRANSLATION INITIATION FACTOR 2C"/>
    <property type="match status" value="1"/>
</dbReference>
<sequence>MEGAKFPGRSRGRASLISSLAQLPQSQAAWSRRPGLCQQPEQSSYGRSVRTTAPVPTATAPASAKIIEKVAVDTGESSSTPNVGRGAMRGRKIINADLLNSRPAHVKASKRGTGGNAITLQANFFKILSAPDWGLRQYRVDFTPEEDRTIVRKGLLRLHKERLGTYMFDGSVIYTCNRYSGVSKTEVMELFSERQSDNARIKVSIRLVGELTKGDPHYPQFFNIIARKGLEHLHLQLVGRNYFDARSKVEIPEYRFELWPGYQTSIRQHERDVLMGVEITHKVMRQENLLDILGRVRSNARGGDIQVIIGVTVLTGYNNNTYRIEDIDFTKSPKSSFKLGKEETLSTYIDYYRNKYGLKINNLSQPLFVTRLPLRDRRAGKDELLYLIPELCRATGAMVASLDRGMTRYFSAVSAHRSNEELTNEFSINMVKALRKYTELNDDKLPSRIVVYRDGVGDGQIPYVLEHEVDHLREALSKLYGNAELVKLAFIIVTKRINTRLFYNRRENPPPGTIVDDVITNPWRYDFFIVSQCVKQGSVSPTAYNVIYDNVGLDVACIQRLTFQLTHMYFNWSGTVRVPAPCQYAHKLAFLVAQSIHRPPSSHLESLLYFL</sequence>
<dbReference type="InterPro" id="IPR003100">
    <property type="entry name" value="PAZ_dom"/>
</dbReference>
<dbReference type="CDD" id="cd02845">
    <property type="entry name" value="PAZ_piwi_like"/>
    <property type="match status" value="1"/>
</dbReference>
<dbReference type="GO" id="GO:0003723">
    <property type="term" value="F:RNA binding"/>
    <property type="evidence" value="ECO:0007669"/>
    <property type="project" value="InterPro"/>
</dbReference>
<gene>
    <name evidence="5" type="ORF">G9C98_004912</name>
</gene>
<reference evidence="5" key="2">
    <citation type="submission" date="2021-04" db="EMBL/GenBank/DDBJ databases">
        <title>Genome-wide patterns of bracovirus chromosomal integration into multiple host tissues during parasitism.</title>
        <authorList>
            <person name="Chebbi M.A.C."/>
        </authorList>
    </citation>
    <scope>NUCLEOTIDE SEQUENCE</scope>
    <source>
        <tissue evidence="5">Whole body</tissue>
    </source>
</reference>
<evidence type="ECO:0000259" key="3">
    <source>
        <dbReference type="PROSITE" id="PS50821"/>
    </source>
</evidence>
<evidence type="ECO:0000313" key="5">
    <source>
        <dbReference type="EMBL" id="KAG8042278.1"/>
    </source>
</evidence>
<evidence type="ECO:0000259" key="4">
    <source>
        <dbReference type="PROSITE" id="PS50822"/>
    </source>
</evidence>
<feature type="region of interest" description="Disordered" evidence="2">
    <location>
        <begin position="31"/>
        <end position="57"/>
    </location>
</feature>
<name>A0A8J5RA46_9HYME</name>
<keyword evidence="6" id="KW-1185">Reference proteome</keyword>
<dbReference type="Pfam" id="PF02171">
    <property type="entry name" value="Piwi"/>
    <property type="match status" value="1"/>
</dbReference>
<evidence type="ECO:0000313" key="6">
    <source>
        <dbReference type="Proteomes" id="UP000729913"/>
    </source>
</evidence>
<feature type="domain" description="PAZ" evidence="3">
    <location>
        <begin position="288"/>
        <end position="396"/>
    </location>
</feature>
<evidence type="ECO:0000256" key="2">
    <source>
        <dbReference type="SAM" id="MobiDB-lite"/>
    </source>
</evidence>
<organism evidence="5 6">
    <name type="scientific">Cotesia typhae</name>
    <dbReference type="NCBI Taxonomy" id="2053667"/>
    <lineage>
        <taxon>Eukaryota</taxon>
        <taxon>Metazoa</taxon>
        <taxon>Ecdysozoa</taxon>
        <taxon>Arthropoda</taxon>
        <taxon>Hexapoda</taxon>
        <taxon>Insecta</taxon>
        <taxon>Pterygota</taxon>
        <taxon>Neoptera</taxon>
        <taxon>Endopterygota</taxon>
        <taxon>Hymenoptera</taxon>
        <taxon>Apocrita</taxon>
        <taxon>Ichneumonoidea</taxon>
        <taxon>Braconidae</taxon>
        <taxon>Microgastrinae</taxon>
        <taxon>Cotesia</taxon>
    </lineage>
</organism>
<dbReference type="SMART" id="SM00950">
    <property type="entry name" value="Piwi"/>
    <property type="match status" value="1"/>
</dbReference>
<feature type="domain" description="Piwi" evidence="4">
    <location>
        <begin position="393"/>
        <end position="597"/>
    </location>
</feature>
<protein>
    <submittedName>
        <fullName evidence="5">Uncharacterized protein</fullName>
    </submittedName>
</protein>
<dbReference type="GO" id="GO:0034587">
    <property type="term" value="P:piRNA processing"/>
    <property type="evidence" value="ECO:0007669"/>
    <property type="project" value="UniProtKB-ARBA"/>
</dbReference>
<dbReference type="Pfam" id="PF23278">
    <property type="entry name" value="Piwi_N"/>
    <property type="match status" value="1"/>
</dbReference>
<dbReference type="PROSITE" id="PS50822">
    <property type="entry name" value="PIWI"/>
    <property type="match status" value="1"/>
</dbReference>
<comment type="caution">
    <text evidence="5">The sequence shown here is derived from an EMBL/GenBank/DDBJ whole genome shotgun (WGS) entry which is preliminary data.</text>
</comment>
<dbReference type="Proteomes" id="UP000729913">
    <property type="component" value="Unassembled WGS sequence"/>
</dbReference>
<dbReference type="PROSITE" id="PS50821">
    <property type="entry name" value="PAZ"/>
    <property type="match status" value="1"/>
</dbReference>
<evidence type="ECO:0000256" key="1">
    <source>
        <dbReference type="RuleBase" id="RU361178"/>
    </source>
</evidence>
<feature type="compositionally biased region" description="Polar residues" evidence="2">
    <location>
        <begin position="39"/>
        <end position="50"/>
    </location>
</feature>